<keyword evidence="1" id="KW-1133">Transmembrane helix</keyword>
<keyword evidence="1" id="KW-0472">Membrane</keyword>
<feature type="transmembrane region" description="Helical" evidence="1">
    <location>
        <begin position="46"/>
        <end position="69"/>
    </location>
</feature>
<organism evidence="2 3">
    <name type="scientific">Lasallia pustulata</name>
    <dbReference type="NCBI Taxonomy" id="136370"/>
    <lineage>
        <taxon>Eukaryota</taxon>
        <taxon>Fungi</taxon>
        <taxon>Dikarya</taxon>
        <taxon>Ascomycota</taxon>
        <taxon>Pezizomycotina</taxon>
        <taxon>Lecanoromycetes</taxon>
        <taxon>OSLEUM clade</taxon>
        <taxon>Umbilicariomycetidae</taxon>
        <taxon>Umbilicariales</taxon>
        <taxon>Umbilicariaceae</taxon>
        <taxon>Lasallia</taxon>
    </lineage>
</organism>
<protein>
    <submittedName>
        <fullName evidence="2">Uncharacterized protein</fullName>
    </submittedName>
</protein>
<dbReference type="EMBL" id="VXIT01000005">
    <property type="protein sequence ID" value="KAA6412431.1"/>
    <property type="molecule type" value="Genomic_DNA"/>
</dbReference>
<feature type="transmembrane region" description="Helical" evidence="1">
    <location>
        <begin position="12"/>
        <end position="34"/>
    </location>
</feature>
<dbReference type="AlphaFoldDB" id="A0A5M8PUU8"/>
<feature type="transmembrane region" description="Helical" evidence="1">
    <location>
        <begin position="75"/>
        <end position="99"/>
    </location>
</feature>
<dbReference type="Proteomes" id="UP000324767">
    <property type="component" value="Unassembled WGS sequence"/>
</dbReference>
<reference evidence="2 3" key="1">
    <citation type="submission" date="2019-09" db="EMBL/GenBank/DDBJ databases">
        <title>The hologenome of the rock-dwelling lichen Lasallia pustulata.</title>
        <authorList>
            <person name="Greshake Tzovaras B."/>
            <person name="Segers F."/>
            <person name="Bicker A."/>
            <person name="Dal Grande F."/>
            <person name="Otte J."/>
            <person name="Hankeln T."/>
            <person name="Schmitt I."/>
            <person name="Ebersberger I."/>
        </authorList>
    </citation>
    <scope>NUCLEOTIDE SEQUENCE [LARGE SCALE GENOMIC DNA]</scope>
    <source>
        <strain evidence="2">A1-1</strain>
    </source>
</reference>
<dbReference type="OrthoDB" id="5211263at2759"/>
<name>A0A5M8PUU8_9LECA</name>
<evidence type="ECO:0000256" key="1">
    <source>
        <dbReference type="SAM" id="Phobius"/>
    </source>
</evidence>
<evidence type="ECO:0000313" key="3">
    <source>
        <dbReference type="Proteomes" id="UP000324767"/>
    </source>
</evidence>
<proteinExistence type="predicted"/>
<accession>A0A5M8PUU8</accession>
<feature type="transmembrane region" description="Helical" evidence="1">
    <location>
        <begin position="111"/>
        <end position="137"/>
    </location>
</feature>
<keyword evidence="1" id="KW-0812">Transmembrane</keyword>
<gene>
    <name evidence="2" type="ORF">FRX48_03421</name>
</gene>
<sequence>MLLKNILIPLWILQQSLLIAIVVATLVIANTIIVNLKFESPSLGTCIALGCFSTICFFLTAIEIILFIQHQLQPLTYLISQSIKTALWIVVVLVSVRTLHKTLLHWREKTIIWFLVGGLSVELGSFVVTLLYAFLVYSSIRHETNSNEAAPLLGSRGRDRGRN</sequence>
<comment type="caution">
    <text evidence="2">The sequence shown here is derived from an EMBL/GenBank/DDBJ whole genome shotgun (WGS) entry which is preliminary data.</text>
</comment>
<evidence type="ECO:0000313" key="2">
    <source>
        <dbReference type="EMBL" id="KAA6412431.1"/>
    </source>
</evidence>